<keyword evidence="3" id="KW-1185">Reference proteome</keyword>
<dbReference type="PANTHER" id="PTHR42928">
    <property type="entry name" value="TRICARBOXYLATE-BINDING PROTEIN"/>
    <property type="match status" value="1"/>
</dbReference>
<dbReference type="Proteomes" id="UP001597314">
    <property type="component" value="Unassembled WGS sequence"/>
</dbReference>
<dbReference type="RefSeq" id="WP_378477113.1">
    <property type="nucleotide sequence ID" value="NZ_JBHUIW010000005.1"/>
</dbReference>
<protein>
    <submittedName>
        <fullName evidence="2">Bug family tripartite tricarboxylate transporter substrate binding protein</fullName>
    </submittedName>
</protein>
<proteinExistence type="inferred from homology"/>
<gene>
    <name evidence="2" type="ORF">ACFSOX_07180</name>
</gene>
<evidence type="ECO:0000313" key="2">
    <source>
        <dbReference type="EMBL" id="MFD2181929.1"/>
    </source>
</evidence>
<dbReference type="InterPro" id="IPR005064">
    <property type="entry name" value="BUG"/>
</dbReference>
<dbReference type="Pfam" id="PF03401">
    <property type="entry name" value="TctC"/>
    <property type="match status" value="1"/>
</dbReference>
<evidence type="ECO:0000256" key="1">
    <source>
        <dbReference type="ARBA" id="ARBA00006987"/>
    </source>
</evidence>
<dbReference type="EMBL" id="JBHUIW010000005">
    <property type="protein sequence ID" value="MFD2181929.1"/>
    <property type="molecule type" value="Genomic_DNA"/>
</dbReference>
<dbReference type="InterPro" id="IPR006311">
    <property type="entry name" value="TAT_signal"/>
</dbReference>
<dbReference type="PIRSF" id="PIRSF017082">
    <property type="entry name" value="YflP"/>
    <property type="match status" value="1"/>
</dbReference>
<dbReference type="PANTHER" id="PTHR42928:SF5">
    <property type="entry name" value="BLR1237 PROTEIN"/>
    <property type="match status" value="1"/>
</dbReference>
<sequence length="341" mass="35391">MNNDKIGGPSRRTLLRVAAGGLVGGLAAPLATPFVVSSAAWAQAKYPARPIKVVVPFGAGGVADITVRIVTERLGEKIGGRFVIENAPGAGGSLAATRVASSAADGYTLALFSNGTAVSVGLFKQLPFDPVNGFVPISTLGLFDFVLATNKQTGYTKLADLIADAKKRPGALNIATVIAGSTQNLSGVLFNSEADIKTEIVVYRTTPDALVSVLRNDAQLVIDSYASLKGSIEDKNLVALATSGAKQSPVLPDVPPVAATVPGFDATSWNALFAKSGTPEEVVRILNASLQEVLVEDEVKRKLLELGIVASASTPADLSARLTSDIKRWSAVIDKAGIQKQ</sequence>
<reference evidence="3" key="1">
    <citation type="journal article" date="2019" name="Int. J. Syst. Evol. Microbiol.">
        <title>The Global Catalogue of Microorganisms (GCM) 10K type strain sequencing project: providing services to taxonomists for standard genome sequencing and annotation.</title>
        <authorList>
            <consortium name="The Broad Institute Genomics Platform"/>
            <consortium name="The Broad Institute Genome Sequencing Center for Infectious Disease"/>
            <person name="Wu L."/>
            <person name="Ma J."/>
        </authorList>
    </citation>
    <scope>NUCLEOTIDE SEQUENCE [LARGE SCALE GENOMIC DNA]</scope>
    <source>
        <strain evidence="3">CGMCC 1.6774</strain>
    </source>
</reference>
<comment type="similarity">
    <text evidence="1">Belongs to the UPF0065 (bug) family.</text>
</comment>
<dbReference type="Gene3D" id="3.40.190.150">
    <property type="entry name" value="Bordetella uptake gene, domain 1"/>
    <property type="match status" value="1"/>
</dbReference>
<evidence type="ECO:0000313" key="3">
    <source>
        <dbReference type="Proteomes" id="UP001597314"/>
    </source>
</evidence>
<accession>A0ABW5AG53</accession>
<comment type="caution">
    <text evidence="2">The sequence shown here is derived from an EMBL/GenBank/DDBJ whole genome shotgun (WGS) entry which is preliminary data.</text>
</comment>
<organism evidence="2 3">
    <name type="scientific">Rhodoplanes azumiensis</name>
    <dbReference type="NCBI Taxonomy" id="1897628"/>
    <lineage>
        <taxon>Bacteria</taxon>
        <taxon>Pseudomonadati</taxon>
        <taxon>Pseudomonadota</taxon>
        <taxon>Alphaproteobacteria</taxon>
        <taxon>Hyphomicrobiales</taxon>
        <taxon>Nitrobacteraceae</taxon>
        <taxon>Rhodoplanes</taxon>
    </lineage>
</organism>
<dbReference type="InterPro" id="IPR042100">
    <property type="entry name" value="Bug_dom1"/>
</dbReference>
<dbReference type="SUPFAM" id="SSF53850">
    <property type="entry name" value="Periplasmic binding protein-like II"/>
    <property type="match status" value="1"/>
</dbReference>
<name>A0ABW5AG53_9BRAD</name>
<dbReference type="PROSITE" id="PS51318">
    <property type="entry name" value="TAT"/>
    <property type="match status" value="1"/>
</dbReference>
<dbReference type="Gene3D" id="3.40.190.10">
    <property type="entry name" value="Periplasmic binding protein-like II"/>
    <property type="match status" value="1"/>
</dbReference>